<comment type="caution">
    <text evidence="1">The sequence shown here is derived from an EMBL/GenBank/DDBJ whole genome shotgun (WGS) entry which is preliminary data.</text>
</comment>
<name>A0ACC2PQY6_9HYME</name>
<accession>A0ACC2PQY6</accession>
<organism evidence="1 2">
    <name type="scientific">Eretmocerus hayati</name>
    <dbReference type="NCBI Taxonomy" id="131215"/>
    <lineage>
        <taxon>Eukaryota</taxon>
        <taxon>Metazoa</taxon>
        <taxon>Ecdysozoa</taxon>
        <taxon>Arthropoda</taxon>
        <taxon>Hexapoda</taxon>
        <taxon>Insecta</taxon>
        <taxon>Pterygota</taxon>
        <taxon>Neoptera</taxon>
        <taxon>Endopterygota</taxon>
        <taxon>Hymenoptera</taxon>
        <taxon>Apocrita</taxon>
        <taxon>Proctotrupomorpha</taxon>
        <taxon>Chalcidoidea</taxon>
        <taxon>Aphelinidae</taxon>
        <taxon>Aphelininae</taxon>
        <taxon>Eretmocerus</taxon>
    </lineage>
</organism>
<reference evidence="1" key="1">
    <citation type="submission" date="2023-04" db="EMBL/GenBank/DDBJ databases">
        <title>A chromosome-level genome assembly of the parasitoid wasp Eretmocerus hayati.</title>
        <authorList>
            <person name="Zhong Y."/>
            <person name="Liu S."/>
            <person name="Liu Y."/>
        </authorList>
    </citation>
    <scope>NUCLEOTIDE SEQUENCE</scope>
    <source>
        <strain evidence="1">ZJU_SS_LIU_2023</strain>
    </source>
</reference>
<keyword evidence="2" id="KW-1185">Reference proteome</keyword>
<dbReference type="EMBL" id="CM056741">
    <property type="protein sequence ID" value="KAJ8685911.1"/>
    <property type="molecule type" value="Genomic_DNA"/>
</dbReference>
<evidence type="ECO:0000313" key="2">
    <source>
        <dbReference type="Proteomes" id="UP001239111"/>
    </source>
</evidence>
<sequence length="106" mass="12267">MYERLIASIVRCLRKVLETDSLTSDSRESLEVSIQCLESAYNIDQEDETDCFDILHLYNAVRFTPKTHEEGPTTAEMMEEAERLKNEGNDLIRAEKYREAAALYTK</sequence>
<proteinExistence type="predicted"/>
<protein>
    <submittedName>
        <fullName evidence="1">Uncharacterized protein</fullName>
    </submittedName>
</protein>
<evidence type="ECO:0000313" key="1">
    <source>
        <dbReference type="EMBL" id="KAJ8685911.1"/>
    </source>
</evidence>
<dbReference type="Proteomes" id="UP001239111">
    <property type="component" value="Chromosome 1"/>
</dbReference>
<gene>
    <name evidence="1" type="ORF">QAD02_021704</name>
</gene>